<accession>A0A8H5FUL1</accession>
<protein>
    <recommendedName>
        <fullName evidence="3">BZIP domain-containing protein</fullName>
    </recommendedName>
</protein>
<reference evidence="4 5" key="1">
    <citation type="journal article" date="2020" name="ISME J.">
        <title>Uncovering the hidden diversity of litter-decomposition mechanisms in mushroom-forming fungi.</title>
        <authorList>
            <person name="Floudas D."/>
            <person name="Bentzer J."/>
            <person name="Ahren D."/>
            <person name="Johansson T."/>
            <person name="Persson P."/>
            <person name="Tunlid A."/>
        </authorList>
    </citation>
    <scope>NUCLEOTIDE SEQUENCE [LARGE SCALE GENOMIC DNA]</scope>
    <source>
        <strain evidence="4 5">CBS 291.85</strain>
    </source>
</reference>
<feature type="compositionally biased region" description="Polar residues" evidence="2">
    <location>
        <begin position="176"/>
        <end position="194"/>
    </location>
</feature>
<dbReference type="InterPro" id="IPR046347">
    <property type="entry name" value="bZIP_sf"/>
</dbReference>
<evidence type="ECO:0000313" key="5">
    <source>
        <dbReference type="Proteomes" id="UP000559256"/>
    </source>
</evidence>
<organism evidence="4 5">
    <name type="scientific">Tetrapyrgos nigripes</name>
    <dbReference type="NCBI Taxonomy" id="182062"/>
    <lineage>
        <taxon>Eukaryota</taxon>
        <taxon>Fungi</taxon>
        <taxon>Dikarya</taxon>
        <taxon>Basidiomycota</taxon>
        <taxon>Agaricomycotina</taxon>
        <taxon>Agaricomycetes</taxon>
        <taxon>Agaricomycetidae</taxon>
        <taxon>Agaricales</taxon>
        <taxon>Marasmiineae</taxon>
        <taxon>Marasmiaceae</taxon>
        <taxon>Tetrapyrgos</taxon>
    </lineage>
</organism>
<dbReference type="SUPFAM" id="SSF57959">
    <property type="entry name" value="Leucine zipper domain"/>
    <property type="match status" value="1"/>
</dbReference>
<dbReference type="Gene3D" id="1.20.5.170">
    <property type="match status" value="1"/>
</dbReference>
<evidence type="ECO:0000256" key="1">
    <source>
        <dbReference type="SAM" id="Coils"/>
    </source>
</evidence>
<sequence>MTRGRKKDLTIPPSRALTQQRDYRARKAKYVAELEDRYRKVEAENVSLRAEIETLRAGLPFTQSVDSRVLSASSDLLRDLNNVSAAITRFQTLAYSQTSIPPHAAAVPAENPVNGTVQTPASRLRPAFFPSPTPSSSSLLMSCDSEGHSPSDRSWSEENSRPPESLRKILCDSDIPTYSSPGYTSQDKSPSQSPRDSERGDSPDHFMSDPS</sequence>
<proteinExistence type="predicted"/>
<name>A0A8H5FUL1_9AGAR</name>
<dbReference type="Proteomes" id="UP000559256">
    <property type="component" value="Unassembled WGS sequence"/>
</dbReference>
<dbReference type="InterPro" id="IPR004827">
    <property type="entry name" value="bZIP"/>
</dbReference>
<dbReference type="EMBL" id="JAACJM010000082">
    <property type="protein sequence ID" value="KAF5349318.1"/>
    <property type="molecule type" value="Genomic_DNA"/>
</dbReference>
<dbReference type="OrthoDB" id="3365874at2759"/>
<feature type="region of interest" description="Disordered" evidence="2">
    <location>
        <begin position="106"/>
        <end position="211"/>
    </location>
</feature>
<keyword evidence="5" id="KW-1185">Reference proteome</keyword>
<evidence type="ECO:0000256" key="2">
    <source>
        <dbReference type="SAM" id="MobiDB-lite"/>
    </source>
</evidence>
<dbReference type="AlphaFoldDB" id="A0A8H5FUL1"/>
<dbReference type="Pfam" id="PF00170">
    <property type="entry name" value="bZIP_1"/>
    <property type="match status" value="1"/>
</dbReference>
<evidence type="ECO:0000259" key="3">
    <source>
        <dbReference type="Pfam" id="PF00170"/>
    </source>
</evidence>
<evidence type="ECO:0000313" key="4">
    <source>
        <dbReference type="EMBL" id="KAF5349318.1"/>
    </source>
</evidence>
<feature type="compositionally biased region" description="Basic and acidic residues" evidence="2">
    <location>
        <begin position="145"/>
        <end position="171"/>
    </location>
</feature>
<feature type="domain" description="BZIP" evidence="3">
    <location>
        <begin position="20"/>
        <end position="56"/>
    </location>
</feature>
<dbReference type="GO" id="GO:0003700">
    <property type="term" value="F:DNA-binding transcription factor activity"/>
    <property type="evidence" value="ECO:0007669"/>
    <property type="project" value="InterPro"/>
</dbReference>
<keyword evidence="1" id="KW-0175">Coiled coil</keyword>
<feature type="coiled-coil region" evidence="1">
    <location>
        <begin position="24"/>
        <end position="58"/>
    </location>
</feature>
<feature type="compositionally biased region" description="Basic and acidic residues" evidence="2">
    <location>
        <begin position="195"/>
        <end position="211"/>
    </location>
</feature>
<comment type="caution">
    <text evidence="4">The sequence shown here is derived from an EMBL/GenBank/DDBJ whole genome shotgun (WGS) entry which is preliminary data.</text>
</comment>
<gene>
    <name evidence="4" type="ORF">D9758_011791</name>
</gene>